<evidence type="ECO:0000256" key="1">
    <source>
        <dbReference type="SAM" id="MobiDB-lite"/>
    </source>
</evidence>
<reference evidence="2" key="1">
    <citation type="journal article" date="2020" name="G3 (Bethesda)">
        <title>High-Quality Assemblies for Three Invasive Social Wasps from the &lt;i&gt;Vespula&lt;/i&gt; Genus.</title>
        <authorList>
            <person name="Harrop T.W.R."/>
            <person name="Guhlin J."/>
            <person name="McLaughlin G.M."/>
            <person name="Permina E."/>
            <person name="Stockwell P."/>
            <person name="Gilligan J."/>
            <person name="Le Lec M.F."/>
            <person name="Gruber M.A.M."/>
            <person name="Quinn O."/>
            <person name="Lovegrove M."/>
            <person name="Duncan E.J."/>
            <person name="Remnant E.J."/>
            <person name="Van Eeckhoven J."/>
            <person name="Graham B."/>
            <person name="Knapp R.A."/>
            <person name="Langford K.W."/>
            <person name="Kronenberg Z."/>
            <person name="Press M.O."/>
            <person name="Eacker S.M."/>
            <person name="Wilson-Rankin E.E."/>
            <person name="Purcell J."/>
            <person name="Lester P.J."/>
            <person name="Dearden P.K."/>
        </authorList>
    </citation>
    <scope>NUCLEOTIDE SEQUENCE</scope>
    <source>
        <strain evidence="2">Volc-1</strain>
    </source>
</reference>
<proteinExistence type="predicted"/>
<evidence type="ECO:0000313" key="3">
    <source>
        <dbReference type="Proteomes" id="UP000600918"/>
    </source>
</evidence>
<evidence type="ECO:0000313" key="2">
    <source>
        <dbReference type="EMBL" id="KAF7429395.1"/>
    </source>
</evidence>
<gene>
    <name evidence="2" type="ORF">H0235_005793</name>
</gene>
<sequence>MTEPDVLLRMGNCKMAKERIVNQDTKHVGRREEEKKKKKRKEGRKVKNRAGWAKHCVLIDVSNPGRIVLVEINGAGVKKQNTCLCYRSTHRRNKDLPHIFVTSSNTGMSEPTRWDTFANGGAKDRARLLSRILRIQPLAGLHWQRITPGQCSQEADASSTHNLPACRSRKCA</sequence>
<protein>
    <submittedName>
        <fullName evidence="2">Uncharacterized protein</fullName>
    </submittedName>
</protein>
<dbReference type="EMBL" id="JACSDY010000004">
    <property type="protein sequence ID" value="KAF7429395.1"/>
    <property type="molecule type" value="Genomic_DNA"/>
</dbReference>
<dbReference type="AlphaFoldDB" id="A0A834P5I7"/>
<accession>A0A834P5I7</accession>
<keyword evidence="3" id="KW-1185">Reference proteome</keyword>
<name>A0A834P5I7_VESPE</name>
<feature type="region of interest" description="Disordered" evidence="1">
    <location>
        <begin position="24"/>
        <end position="46"/>
    </location>
</feature>
<organism evidence="2 3">
    <name type="scientific">Vespula pensylvanica</name>
    <name type="common">Western yellow jacket</name>
    <name type="synonym">Wasp</name>
    <dbReference type="NCBI Taxonomy" id="30213"/>
    <lineage>
        <taxon>Eukaryota</taxon>
        <taxon>Metazoa</taxon>
        <taxon>Ecdysozoa</taxon>
        <taxon>Arthropoda</taxon>
        <taxon>Hexapoda</taxon>
        <taxon>Insecta</taxon>
        <taxon>Pterygota</taxon>
        <taxon>Neoptera</taxon>
        <taxon>Endopterygota</taxon>
        <taxon>Hymenoptera</taxon>
        <taxon>Apocrita</taxon>
        <taxon>Aculeata</taxon>
        <taxon>Vespoidea</taxon>
        <taxon>Vespidae</taxon>
        <taxon>Vespinae</taxon>
        <taxon>Vespula</taxon>
    </lineage>
</organism>
<dbReference type="Proteomes" id="UP000600918">
    <property type="component" value="Unassembled WGS sequence"/>
</dbReference>
<comment type="caution">
    <text evidence="2">The sequence shown here is derived from an EMBL/GenBank/DDBJ whole genome shotgun (WGS) entry which is preliminary data.</text>
</comment>
<feature type="compositionally biased region" description="Basic and acidic residues" evidence="1">
    <location>
        <begin position="24"/>
        <end position="35"/>
    </location>
</feature>
<feature type="compositionally biased region" description="Basic residues" evidence="1">
    <location>
        <begin position="36"/>
        <end position="46"/>
    </location>
</feature>